<dbReference type="Proteomes" id="UP000253945">
    <property type="component" value="Unassembled WGS sequence"/>
</dbReference>
<reference evidence="1 2" key="1">
    <citation type="submission" date="2018-05" db="EMBL/GenBank/DDBJ databases">
        <title>Draft Genome Sequences for a Diverse set of 7 Haemophilus Species.</title>
        <authorList>
            <person name="Nichols M."/>
            <person name="Topaz N."/>
            <person name="Wang X."/>
            <person name="Wang X."/>
            <person name="Boxrud D."/>
        </authorList>
    </citation>
    <scope>NUCLEOTIDE SEQUENCE [LARGE SCALE GENOMIC DNA]</scope>
    <source>
        <strain evidence="1 2">C2014016342</strain>
    </source>
</reference>
<organism evidence="1 2">
    <name type="scientific">Haemophilus paraphrohaemolyticus</name>
    <dbReference type="NCBI Taxonomy" id="736"/>
    <lineage>
        <taxon>Bacteria</taxon>
        <taxon>Pseudomonadati</taxon>
        <taxon>Pseudomonadota</taxon>
        <taxon>Gammaproteobacteria</taxon>
        <taxon>Pasteurellales</taxon>
        <taxon>Pasteurellaceae</taxon>
        <taxon>Haemophilus</taxon>
    </lineage>
</organism>
<evidence type="ECO:0000313" key="1">
    <source>
        <dbReference type="EMBL" id="RDF11234.1"/>
    </source>
</evidence>
<comment type="caution">
    <text evidence="1">The sequence shown here is derived from an EMBL/GenBank/DDBJ whole genome shotgun (WGS) entry which is preliminary data.</text>
</comment>
<name>A0A369ZR43_9PAST</name>
<sequence>MTNHYISIINIELEPTKDDLTFKIGINYKPKPPNAVSNIVTDLMATMPVILTKTWNDMIKLAPEIENGFMATLHFDFFRDEDGDWATNGHIDKKEGIDPLLMGLAKMIFTDDPVIQKILETNEEPKYVQHFDPTC</sequence>
<protein>
    <submittedName>
        <fullName evidence="1">Uncharacterized protein</fullName>
    </submittedName>
</protein>
<dbReference type="EMBL" id="QEQF01000002">
    <property type="protein sequence ID" value="RDF11234.1"/>
    <property type="molecule type" value="Genomic_DNA"/>
</dbReference>
<proteinExistence type="predicted"/>
<keyword evidence="2" id="KW-1185">Reference proteome</keyword>
<dbReference type="AlphaFoldDB" id="A0A369ZR43"/>
<accession>A0A369ZR43</accession>
<dbReference type="RefSeq" id="WP_005661837.1">
    <property type="nucleotide sequence ID" value="NZ_QEQF01000002.1"/>
</dbReference>
<gene>
    <name evidence="1" type="ORF">DPV92_02975</name>
</gene>
<evidence type="ECO:0000313" key="2">
    <source>
        <dbReference type="Proteomes" id="UP000253945"/>
    </source>
</evidence>